<dbReference type="Pfam" id="PF01113">
    <property type="entry name" value="DapB_N"/>
    <property type="match status" value="1"/>
</dbReference>
<dbReference type="EMBL" id="JAGMVS010000037">
    <property type="protein sequence ID" value="MCM2436486.1"/>
    <property type="molecule type" value="Genomic_DNA"/>
</dbReference>
<comment type="caution">
    <text evidence="13">Was originally thought to be a dihydrodipicolinate reductase (DHDPR), catalyzing the conversion of dihydrodipicolinate to tetrahydrodipicolinate. However, it was shown in E.coli that the substrate of the enzymatic reaction is not dihydrodipicolinate (DHDP) but in fact (2S,4S)-4-hydroxy-2,3,4,5-tetrahydrodipicolinic acid (HTPA), the product released by the DapA-catalyzed reaction.</text>
</comment>
<comment type="subcellular location">
    <subcellularLocation>
        <location evidence="13">Cytoplasm</location>
    </subcellularLocation>
</comment>
<feature type="binding site" evidence="13">
    <location>
        <begin position="153"/>
        <end position="154"/>
    </location>
    <ligand>
        <name>(S)-2,3,4,5-tetrahydrodipicolinate</name>
        <dbReference type="ChEBI" id="CHEBI:16845"/>
    </ligand>
</feature>
<comment type="similarity">
    <text evidence="1 13">Belongs to the DapB family.</text>
</comment>
<dbReference type="RefSeq" id="WP_205142934.1">
    <property type="nucleotide sequence ID" value="NZ_JAFBDN010000002.1"/>
</dbReference>
<evidence type="ECO:0000313" key="17">
    <source>
        <dbReference type="Proteomes" id="UP001057481"/>
    </source>
</evidence>
<dbReference type="PROSITE" id="PS01298">
    <property type="entry name" value="DAPB"/>
    <property type="match status" value="1"/>
</dbReference>
<feature type="active site" description="Proton donor" evidence="13">
    <location>
        <position position="147"/>
    </location>
</feature>
<keyword evidence="4 13" id="KW-0521">NADP</keyword>
<dbReference type="InterPro" id="IPR000846">
    <property type="entry name" value="DapB_N"/>
</dbReference>
<evidence type="ECO:0000256" key="10">
    <source>
        <dbReference type="ARBA" id="ARBA00038983"/>
    </source>
</evidence>
<dbReference type="EC" id="1.17.1.8" evidence="10 13"/>
<feature type="domain" description="Dihydrodipicolinate reductase C-terminal" evidence="15">
    <location>
        <begin position="120"/>
        <end position="230"/>
    </location>
</feature>
<evidence type="ECO:0000256" key="9">
    <source>
        <dbReference type="ARBA" id="ARBA00037922"/>
    </source>
</evidence>
<gene>
    <name evidence="13 16" type="primary">dapB</name>
    <name evidence="16" type="ORF">KAK10_00860</name>
</gene>
<keyword evidence="17" id="KW-1185">Reference proteome</keyword>
<evidence type="ECO:0000256" key="6">
    <source>
        <dbReference type="ARBA" id="ARBA00023002"/>
    </source>
</evidence>
<dbReference type="Proteomes" id="UP001057481">
    <property type="component" value="Unassembled WGS sequence"/>
</dbReference>
<dbReference type="HAMAP" id="MF_00102">
    <property type="entry name" value="DapB"/>
    <property type="match status" value="1"/>
</dbReference>
<evidence type="ECO:0000256" key="3">
    <source>
        <dbReference type="ARBA" id="ARBA00022605"/>
    </source>
</evidence>
<evidence type="ECO:0000256" key="12">
    <source>
        <dbReference type="ARBA" id="ARBA00049396"/>
    </source>
</evidence>
<feature type="binding site" evidence="13">
    <location>
        <begin position="8"/>
        <end position="13"/>
    </location>
    <ligand>
        <name>NAD(+)</name>
        <dbReference type="ChEBI" id="CHEBI:57540"/>
    </ligand>
</feature>
<comment type="function">
    <text evidence="13">Catalyzes the conversion of 4-hydroxy-tetrahydrodipicolinate (HTPA) to tetrahydrodipicolinate.</text>
</comment>
<comment type="subunit">
    <text evidence="13">Homotetramer.</text>
</comment>
<dbReference type="PIRSF" id="PIRSF000161">
    <property type="entry name" value="DHPR"/>
    <property type="match status" value="1"/>
</dbReference>
<evidence type="ECO:0000256" key="7">
    <source>
        <dbReference type="ARBA" id="ARBA00023027"/>
    </source>
</evidence>
<dbReference type="GO" id="GO:0008839">
    <property type="term" value="F:4-hydroxy-tetrahydrodipicolinate reductase"/>
    <property type="evidence" value="ECO:0007669"/>
    <property type="project" value="UniProtKB-EC"/>
</dbReference>
<dbReference type="CDD" id="cd02274">
    <property type="entry name" value="DHDPR_N"/>
    <property type="match status" value="1"/>
</dbReference>
<evidence type="ECO:0000256" key="13">
    <source>
        <dbReference type="HAMAP-Rule" id="MF_00102"/>
    </source>
</evidence>
<dbReference type="SUPFAM" id="SSF55347">
    <property type="entry name" value="Glyceraldehyde-3-phosphate dehydrogenase-like, C-terminal domain"/>
    <property type="match status" value="1"/>
</dbReference>
<keyword evidence="3 13" id="KW-0028">Amino-acid biosynthesis</keyword>
<evidence type="ECO:0000256" key="11">
    <source>
        <dbReference type="ARBA" id="ARBA00049080"/>
    </source>
</evidence>
<dbReference type="NCBIfam" id="TIGR00036">
    <property type="entry name" value="dapB"/>
    <property type="match status" value="1"/>
</dbReference>
<comment type="pathway">
    <text evidence="9 13">Amino-acid biosynthesis; L-lysine biosynthesis via DAP pathway; (S)-tetrahydrodipicolinate from L-aspartate: step 4/4.</text>
</comment>
<keyword evidence="5 13" id="KW-0220">Diaminopimelate biosynthesis</keyword>
<evidence type="ECO:0000256" key="8">
    <source>
        <dbReference type="ARBA" id="ARBA00023154"/>
    </source>
</evidence>
<dbReference type="Gene3D" id="3.40.50.720">
    <property type="entry name" value="NAD(P)-binding Rossmann-like Domain"/>
    <property type="match status" value="2"/>
</dbReference>
<evidence type="ECO:0000256" key="2">
    <source>
        <dbReference type="ARBA" id="ARBA00022490"/>
    </source>
</evidence>
<comment type="catalytic activity">
    <reaction evidence="11 13">
        <text>(S)-2,3,4,5-tetrahydrodipicolinate + NADP(+) + H2O = (2S,4S)-4-hydroxy-2,3,4,5-tetrahydrodipicolinate + NADPH + H(+)</text>
        <dbReference type="Rhea" id="RHEA:35331"/>
        <dbReference type="ChEBI" id="CHEBI:15377"/>
        <dbReference type="ChEBI" id="CHEBI:15378"/>
        <dbReference type="ChEBI" id="CHEBI:16845"/>
        <dbReference type="ChEBI" id="CHEBI:57783"/>
        <dbReference type="ChEBI" id="CHEBI:58349"/>
        <dbReference type="ChEBI" id="CHEBI:67139"/>
        <dbReference type="EC" id="1.17.1.8"/>
    </reaction>
</comment>
<dbReference type="InterPro" id="IPR036291">
    <property type="entry name" value="NAD(P)-bd_dom_sf"/>
</dbReference>
<dbReference type="InterPro" id="IPR023940">
    <property type="entry name" value="DHDPR_bac"/>
</dbReference>
<feature type="active site" description="Proton donor/acceptor" evidence="13">
    <location>
        <position position="143"/>
    </location>
</feature>
<sequence>MIKVIVAGFEGKMGRQVLDLINKSDDFELVAGYAPHAQTNALSVKVYNELAAIPKKVADVWIDFSLPTSVYQNSLTALEKGIRPVIGTTGLQPEQISSLQKIANQQKLGALLVPNFSLSAVLMIKLAKQAVQYFPEVEIIELHNARKVDAPSGTAKYTATQLAGDKEIPIHSVRLPGYIAHQEILFGGIGEALTIRQDSFDRSSFMPGVALAIRKIMHINQFVTGLENILE</sequence>
<evidence type="ECO:0000256" key="5">
    <source>
        <dbReference type="ARBA" id="ARBA00022915"/>
    </source>
</evidence>
<dbReference type="PANTHER" id="PTHR20836">
    <property type="entry name" value="DIHYDRODIPICOLINATE REDUCTASE"/>
    <property type="match status" value="1"/>
</dbReference>
<feature type="binding site" evidence="13">
    <location>
        <begin position="113"/>
        <end position="116"/>
    </location>
    <ligand>
        <name>NAD(+)</name>
        <dbReference type="ChEBI" id="CHEBI:57540"/>
    </ligand>
</feature>
<evidence type="ECO:0000256" key="4">
    <source>
        <dbReference type="ARBA" id="ARBA00022857"/>
    </source>
</evidence>
<evidence type="ECO:0000313" key="16">
    <source>
        <dbReference type="EMBL" id="MCM2436486.1"/>
    </source>
</evidence>
<comment type="caution">
    <text evidence="16">The sequence shown here is derived from an EMBL/GenBank/DDBJ whole genome shotgun (WGS) entry which is preliminary data.</text>
</comment>
<dbReference type="InterPro" id="IPR022664">
    <property type="entry name" value="DapB_N_CS"/>
</dbReference>
<keyword evidence="8 13" id="KW-0457">Lysine biosynthesis</keyword>
<dbReference type="Pfam" id="PF05173">
    <property type="entry name" value="DapB_C"/>
    <property type="match status" value="1"/>
</dbReference>
<dbReference type="PANTHER" id="PTHR20836:SF0">
    <property type="entry name" value="4-HYDROXY-TETRAHYDRODIPICOLINATE REDUCTASE 1, CHLOROPLASTIC-RELATED"/>
    <property type="match status" value="1"/>
</dbReference>
<dbReference type="Gene3D" id="3.30.360.10">
    <property type="entry name" value="Dihydrodipicolinate Reductase, domain 2"/>
    <property type="match status" value="2"/>
</dbReference>
<proteinExistence type="inferred from homology"/>
<reference evidence="16" key="1">
    <citation type="submission" date="2021-04" db="EMBL/GenBank/DDBJ databases">
        <title>Taxonomic assessment of Weissella genus.</title>
        <authorList>
            <person name="Fanelli F."/>
            <person name="Chieffi D."/>
            <person name="Dell'Aquila A."/>
            <person name="Gyu-Sung C."/>
            <person name="Franz C.M.A.P."/>
            <person name="Fusco V."/>
        </authorList>
    </citation>
    <scope>NUCLEOTIDE SEQUENCE</scope>
    <source>
        <strain evidence="16">LMG 25373</strain>
    </source>
</reference>
<keyword evidence="7 13" id="KW-0520">NAD</keyword>
<evidence type="ECO:0000259" key="15">
    <source>
        <dbReference type="Pfam" id="PF05173"/>
    </source>
</evidence>
<dbReference type="InterPro" id="IPR022663">
    <property type="entry name" value="DapB_C"/>
</dbReference>
<feature type="domain" description="Dihydrodipicolinate reductase N-terminal" evidence="14">
    <location>
        <begin position="2"/>
        <end position="116"/>
    </location>
</feature>
<evidence type="ECO:0000256" key="1">
    <source>
        <dbReference type="ARBA" id="ARBA00006642"/>
    </source>
</evidence>
<protein>
    <recommendedName>
        <fullName evidence="10 13">4-hydroxy-tetrahydrodipicolinate reductase</fullName>
        <shortName evidence="13">HTPA reductase</shortName>
        <ecNumber evidence="10 13">1.17.1.8</ecNumber>
    </recommendedName>
</protein>
<comment type="caution">
    <text evidence="13">Lacks conserved residue(s) required for the propagation of feature annotation.</text>
</comment>
<keyword evidence="6 13" id="KW-0560">Oxidoreductase</keyword>
<dbReference type="SUPFAM" id="SSF51735">
    <property type="entry name" value="NAD(P)-binding Rossmann-fold domains"/>
    <property type="match status" value="1"/>
</dbReference>
<evidence type="ECO:0000259" key="14">
    <source>
        <dbReference type="Pfam" id="PF01113"/>
    </source>
</evidence>
<name>A0ABT0VFK8_9LACO</name>
<organism evidence="16 17">
    <name type="scientific">Periweissella beninensis</name>
    <dbReference type="NCBI Taxonomy" id="504936"/>
    <lineage>
        <taxon>Bacteria</taxon>
        <taxon>Bacillati</taxon>
        <taxon>Bacillota</taxon>
        <taxon>Bacilli</taxon>
        <taxon>Lactobacillales</taxon>
        <taxon>Lactobacillaceae</taxon>
        <taxon>Periweissella</taxon>
    </lineage>
</organism>
<keyword evidence="2 13" id="KW-0963">Cytoplasm</keyword>
<comment type="catalytic activity">
    <reaction evidence="12 13">
        <text>(S)-2,3,4,5-tetrahydrodipicolinate + NAD(+) + H2O = (2S,4S)-4-hydroxy-2,3,4,5-tetrahydrodipicolinate + NADH + H(+)</text>
        <dbReference type="Rhea" id="RHEA:35323"/>
        <dbReference type="ChEBI" id="CHEBI:15377"/>
        <dbReference type="ChEBI" id="CHEBI:15378"/>
        <dbReference type="ChEBI" id="CHEBI:16845"/>
        <dbReference type="ChEBI" id="CHEBI:57540"/>
        <dbReference type="ChEBI" id="CHEBI:57945"/>
        <dbReference type="ChEBI" id="CHEBI:67139"/>
        <dbReference type="EC" id="1.17.1.8"/>
    </reaction>
</comment>
<accession>A0ABT0VFK8</accession>
<feature type="binding site" evidence="13">
    <location>
        <begin position="87"/>
        <end position="89"/>
    </location>
    <ligand>
        <name>NAD(+)</name>
        <dbReference type="ChEBI" id="CHEBI:57540"/>
    </ligand>
</feature>